<evidence type="ECO:0000256" key="1">
    <source>
        <dbReference type="SAM" id="MobiDB-lite"/>
    </source>
</evidence>
<evidence type="ECO:0000313" key="2">
    <source>
        <dbReference type="EMBL" id="KAG5843972.1"/>
    </source>
</evidence>
<feature type="region of interest" description="Disordered" evidence="1">
    <location>
        <begin position="1"/>
        <end position="26"/>
    </location>
</feature>
<organism evidence="2 3">
    <name type="scientific">Anguilla anguilla</name>
    <name type="common">European freshwater eel</name>
    <name type="synonym">Muraena anguilla</name>
    <dbReference type="NCBI Taxonomy" id="7936"/>
    <lineage>
        <taxon>Eukaryota</taxon>
        <taxon>Metazoa</taxon>
        <taxon>Chordata</taxon>
        <taxon>Craniata</taxon>
        <taxon>Vertebrata</taxon>
        <taxon>Euteleostomi</taxon>
        <taxon>Actinopterygii</taxon>
        <taxon>Neopterygii</taxon>
        <taxon>Teleostei</taxon>
        <taxon>Anguilliformes</taxon>
        <taxon>Anguillidae</taxon>
        <taxon>Anguilla</taxon>
    </lineage>
</organism>
<accession>A0A9D3RYJ7</accession>
<dbReference type="Proteomes" id="UP001044222">
    <property type="component" value="Chromosome 8"/>
</dbReference>
<comment type="caution">
    <text evidence="2">The sequence shown here is derived from an EMBL/GenBank/DDBJ whole genome shotgun (WGS) entry which is preliminary data.</text>
</comment>
<keyword evidence="3" id="KW-1185">Reference proteome</keyword>
<gene>
    <name evidence="2" type="ORF">ANANG_G00156550</name>
</gene>
<dbReference type="EMBL" id="JAFIRN010000008">
    <property type="protein sequence ID" value="KAG5843972.1"/>
    <property type="molecule type" value="Genomic_DNA"/>
</dbReference>
<reference evidence="2" key="1">
    <citation type="submission" date="2021-01" db="EMBL/GenBank/DDBJ databases">
        <title>A chromosome-scale assembly of European eel, Anguilla anguilla.</title>
        <authorList>
            <person name="Henkel C."/>
            <person name="Jong-Raadsen S.A."/>
            <person name="Dufour S."/>
            <person name="Weltzien F.-A."/>
            <person name="Palstra A.P."/>
            <person name="Pelster B."/>
            <person name="Spaink H.P."/>
            <person name="Van Den Thillart G.E."/>
            <person name="Jansen H."/>
            <person name="Zahm M."/>
            <person name="Klopp C."/>
            <person name="Cedric C."/>
            <person name="Louis A."/>
            <person name="Berthelot C."/>
            <person name="Parey E."/>
            <person name="Roest Crollius H."/>
            <person name="Montfort J."/>
            <person name="Robinson-Rechavi M."/>
            <person name="Bucao C."/>
            <person name="Bouchez O."/>
            <person name="Gislard M."/>
            <person name="Lluch J."/>
            <person name="Milhes M."/>
            <person name="Lampietro C."/>
            <person name="Lopez Roques C."/>
            <person name="Donnadieu C."/>
            <person name="Braasch I."/>
            <person name="Desvignes T."/>
            <person name="Postlethwait J."/>
            <person name="Bobe J."/>
            <person name="Guiguen Y."/>
            <person name="Dirks R."/>
        </authorList>
    </citation>
    <scope>NUCLEOTIDE SEQUENCE</scope>
    <source>
        <strain evidence="2">Tag_6206</strain>
        <tissue evidence="2">Liver</tissue>
    </source>
</reference>
<name>A0A9D3RYJ7_ANGAN</name>
<proteinExistence type="predicted"/>
<evidence type="ECO:0000313" key="3">
    <source>
        <dbReference type="Proteomes" id="UP001044222"/>
    </source>
</evidence>
<dbReference type="AlphaFoldDB" id="A0A9D3RYJ7"/>
<sequence>MSDVSEPRGRSHGLGHADVRSSREATRMSVVQGNVLPQMEFSAAEQPLHAFPLWETVN</sequence>
<protein>
    <submittedName>
        <fullName evidence="2">Uncharacterized protein</fullName>
    </submittedName>
</protein>